<sequence length="286" mass="31646">MRRWPAVAIAAFVAGCEPVRTTGGANIFLDGSDVGELRGANLREASGLVASVTYPGHYWLHNDSGNDAELFLIDSTGAAQLRVRVEGVANRDWEDIARRGDTLLIAETGDNDARWDTVFVHAVMEPKSRADSTASVLATFPFRYPDGPRDAETLLVDPLTGDWFIVSKREERSRLYRYPAPQRPGVLVTLERVPGELPFRLAVGGDVSADGREVLVKTYDAVYYWERRAGESLAETLGRTPMPQPYTAERQGEAIAFTLGGTAYMTTSEVELDVPQLLLRYQRRLP</sequence>
<dbReference type="EMBL" id="CP130612">
    <property type="protein sequence ID" value="WKW12227.1"/>
    <property type="molecule type" value="Genomic_DNA"/>
</dbReference>
<reference evidence="2" key="1">
    <citation type="submission" date="2023-07" db="EMBL/GenBank/DDBJ databases">
        <authorList>
            <person name="Haufschild T."/>
            <person name="Kallscheuer N."/>
            <person name="Hammer J."/>
            <person name="Kohn T."/>
            <person name="Kabuu M."/>
            <person name="Jogler M."/>
            <person name="Wohfarth N."/>
            <person name="Heuer A."/>
            <person name="Rohde M."/>
            <person name="van Teeseling M.C.F."/>
            <person name="Jogler C."/>
        </authorList>
    </citation>
    <scope>NUCLEOTIDE SEQUENCE</scope>
    <source>
        <strain evidence="1">Strain 138</strain>
        <strain evidence="2">Strain 318</strain>
    </source>
</reference>
<evidence type="ECO:0000313" key="3">
    <source>
        <dbReference type="Proteomes" id="UP001229955"/>
    </source>
</evidence>
<dbReference type="KEGG" id="pspc:Strain318_001509"/>
<evidence type="ECO:0000313" key="1">
    <source>
        <dbReference type="EMBL" id="WKW12227.1"/>
    </source>
</evidence>
<proteinExistence type="predicted"/>
<keyword evidence="3" id="KW-1185">Reference proteome</keyword>
<dbReference type="AlphaFoldDB" id="A0AA49JZZ0"/>
<name>A0AA49JZZ0_9BACT</name>
<evidence type="ECO:0008006" key="4">
    <source>
        <dbReference type="Google" id="ProtNLM"/>
    </source>
</evidence>
<accession>A0AA49JZZ0</accession>
<accession>A0AA49JUR1</accession>
<protein>
    <recommendedName>
        <fullName evidence="4">PE-PGRS family protein</fullName>
    </recommendedName>
</protein>
<gene>
    <name evidence="1" type="ORF">Strain138_001509</name>
    <name evidence="2" type="ORF">Strain318_001509</name>
</gene>
<evidence type="ECO:0000313" key="2">
    <source>
        <dbReference type="EMBL" id="WKW15136.1"/>
    </source>
</evidence>
<dbReference type="Proteomes" id="UP001229955">
    <property type="component" value="Chromosome"/>
</dbReference>
<organism evidence="2 3">
    <name type="scientific">Pseudogemmatithrix spongiicola</name>
    <dbReference type="NCBI Taxonomy" id="3062599"/>
    <lineage>
        <taxon>Bacteria</taxon>
        <taxon>Pseudomonadati</taxon>
        <taxon>Gemmatimonadota</taxon>
        <taxon>Gemmatimonadia</taxon>
        <taxon>Gemmatimonadales</taxon>
        <taxon>Gemmatimonadaceae</taxon>
        <taxon>Pseudogemmatithrix</taxon>
    </lineage>
</organism>
<dbReference type="PROSITE" id="PS51257">
    <property type="entry name" value="PROKAR_LIPOPROTEIN"/>
    <property type="match status" value="1"/>
</dbReference>
<dbReference type="RefSeq" id="WP_367885105.1">
    <property type="nucleotide sequence ID" value="NZ_CP130612.1"/>
</dbReference>
<dbReference type="EMBL" id="CP130613">
    <property type="protein sequence ID" value="WKW15136.1"/>
    <property type="molecule type" value="Genomic_DNA"/>
</dbReference>